<dbReference type="InterPro" id="IPR011078">
    <property type="entry name" value="PyrdxlP_homeostasis"/>
</dbReference>
<evidence type="ECO:0000313" key="6">
    <source>
        <dbReference type="Proteomes" id="UP001232536"/>
    </source>
</evidence>
<dbReference type="PANTHER" id="PTHR10146">
    <property type="entry name" value="PROLINE SYNTHETASE CO-TRANSCRIBED BACTERIAL HOMOLOG PROTEIN"/>
    <property type="match status" value="1"/>
</dbReference>
<dbReference type="InterPro" id="IPR029066">
    <property type="entry name" value="PLP-binding_barrel"/>
</dbReference>
<comment type="caution">
    <text evidence="5">The sequence shown here is derived from an EMBL/GenBank/DDBJ whole genome shotgun (WGS) entry which is preliminary data.</text>
</comment>
<dbReference type="NCBIfam" id="TIGR00044">
    <property type="entry name" value="YggS family pyridoxal phosphate-dependent enzyme"/>
    <property type="match status" value="1"/>
</dbReference>
<comment type="similarity">
    <text evidence="2 3">Belongs to the pyridoxal phosphate-binding protein YggS/PROSC family.</text>
</comment>
<name>A0ABT9DCA0_9CELL</name>
<proteinExistence type="inferred from homology"/>
<dbReference type="RefSeq" id="WP_304601790.1">
    <property type="nucleotide sequence ID" value="NZ_JAUQYP010000001.1"/>
</dbReference>
<evidence type="ECO:0000256" key="3">
    <source>
        <dbReference type="RuleBase" id="RU004514"/>
    </source>
</evidence>
<evidence type="ECO:0000256" key="1">
    <source>
        <dbReference type="ARBA" id="ARBA00022898"/>
    </source>
</evidence>
<accession>A0ABT9DCA0</accession>
<dbReference type="Pfam" id="PF01168">
    <property type="entry name" value="Ala_racemase_N"/>
    <property type="match status" value="1"/>
</dbReference>
<dbReference type="CDD" id="cd00635">
    <property type="entry name" value="PLPDE_III_YBL036c_like"/>
    <property type="match status" value="1"/>
</dbReference>
<dbReference type="PANTHER" id="PTHR10146:SF14">
    <property type="entry name" value="PYRIDOXAL PHOSPHATE HOMEOSTASIS PROTEIN"/>
    <property type="match status" value="1"/>
</dbReference>
<reference evidence="5 6" key="1">
    <citation type="submission" date="2023-07" db="EMBL/GenBank/DDBJ databases">
        <title>Description of novel actinomycetes strains, isolated from tidal flat sediment.</title>
        <authorList>
            <person name="Lu C."/>
        </authorList>
    </citation>
    <scope>NUCLEOTIDE SEQUENCE [LARGE SCALE GENOMIC DNA]</scope>
    <source>
        <strain evidence="5 6">SYSU T00b441</strain>
    </source>
</reference>
<evidence type="ECO:0000313" key="5">
    <source>
        <dbReference type="EMBL" id="MDO8108205.1"/>
    </source>
</evidence>
<dbReference type="Proteomes" id="UP001232536">
    <property type="component" value="Unassembled WGS sequence"/>
</dbReference>
<comment type="function">
    <text evidence="2">Pyridoxal 5'-phosphate (PLP)-binding protein, which is involved in PLP homeostasis.</text>
</comment>
<organism evidence="5 6">
    <name type="scientific">Actinotalea lenta</name>
    <dbReference type="NCBI Taxonomy" id="3064654"/>
    <lineage>
        <taxon>Bacteria</taxon>
        <taxon>Bacillati</taxon>
        <taxon>Actinomycetota</taxon>
        <taxon>Actinomycetes</taxon>
        <taxon>Micrococcales</taxon>
        <taxon>Cellulomonadaceae</taxon>
        <taxon>Actinotalea</taxon>
    </lineage>
</organism>
<keyword evidence="6" id="KW-1185">Reference proteome</keyword>
<dbReference type="EMBL" id="JAUQYP010000001">
    <property type="protein sequence ID" value="MDO8108205.1"/>
    <property type="molecule type" value="Genomic_DNA"/>
</dbReference>
<feature type="modified residue" description="N6-(pyridoxal phosphate)lysine" evidence="2">
    <location>
        <position position="43"/>
    </location>
</feature>
<dbReference type="PIRSF" id="PIRSF004848">
    <property type="entry name" value="YBL036c_PLPDEIII"/>
    <property type="match status" value="1"/>
</dbReference>
<sequence>MSSTDSPTAEIARRWQALTERVASAADAAGRSPDDVAVLLASKTTPVPVVRAAVEAGATLLGENRVQELVAKAPELADLDPTWHVIGHLQSNKVNAALRWARCVQSVDDLDLARRLSRRCEVTDRDLEVMVQVNVSGEETKSGVSPEAALDLAASVAALPGLRLTGLMTIGAHSPDTGLVRAGYARLRELRDALVGQAATAGATVLSMGMSGDLELAVAEGATLVRVGTAVFGPRQV</sequence>
<dbReference type="InterPro" id="IPR001608">
    <property type="entry name" value="Ala_racemase_N"/>
</dbReference>
<dbReference type="Gene3D" id="3.20.20.10">
    <property type="entry name" value="Alanine racemase"/>
    <property type="match status" value="1"/>
</dbReference>
<protein>
    <recommendedName>
        <fullName evidence="2">Pyridoxal phosphate homeostasis protein</fullName>
        <shortName evidence="2">PLP homeostasis protein</shortName>
    </recommendedName>
</protein>
<keyword evidence="1 2" id="KW-0663">Pyridoxal phosphate</keyword>
<feature type="domain" description="Alanine racemase N-terminal" evidence="4">
    <location>
        <begin position="43"/>
        <end position="235"/>
    </location>
</feature>
<evidence type="ECO:0000259" key="4">
    <source>
        <dbReference type="Pfam" id="PF01168"/>
    </source>
</evidence>
<gene>
    <name evidence="5" type="ORF">Q6348_13475</name>
</gene>
<dbReference type="SUPFAM" id="SSF51419">
    <property type="entry name" value="PLP-binding barrel"/>
    <property type="match status" value="1"/>
</dbReference>
<evidence type="ECO:0000256" key="2">
    <source>
        <dbReference type="HAMAP-Rule" id="MF_02087"/>
    </source>
</evidence>
<dbReference type="HAMAP" id="MF_02087">
    <property type="entry name" value="PLP_homeostasis"/>
    <property type="match status" value="1"/>
</dbReference>